<dbReference type="EMBL" id="JAPDSH010000007">
    <property type="protein sequence ID" value="MDF0480414.1"/>
    <property type="molecule type" value="Genomic_DNA"/>
</dbReference>
<reference evidence="1" key="1">
    <citation type="submission" date="2022-10" db="EMBL/GenBank/DDBJ databases">
        <title>Vagococcus sp. isolated from poultry meat.</title>
        <authorList>
            <person name="Johansson P."/>
            <person name="Bjorkroth J."/>
        </authorList>
    </citation>
    <scope>NUCLEOTIDE SEQUENCE</scope>
    <source>
        <strain evidence="1">PNs007</strain>
    </source>
</reference>
<sequence length="75" mass="8814">MKKKDIKKFSNKLNELGELLNFTDTIPKIRYRKKTQLASRLYFSKLIDQNTTLINTIESQLKADLECINKTLHSK</sequence>
<organism evidence="1 2">
    <name type="scientific">Vagococcus proximus</name>
    <dbReference type="NCBI Taxonomy" id="2991417"/>
    <lineage>
        <taxon>Bacteria</taxon>
        <taxon>Bacillati</taxon>
        <taxon>Bacillota</taxon>
        <taxon>Bacilli</taxon>
        <taxon>Lactobacillales</taxon>
        <taxon>Enterococcaceae</taxon>
        <taxon>Vagococcus</taxon>
    </lineage>
</organism>
<dbReference type="Proteomes" id="UP001147148">
    <property type="component" value="Unassembled WGS sequence"/>
</dbReference>
<keyword evidence="2" id="KW-1185">Reference proteome</keyword>
<evidence type="ECO:0000313" key="2">
    <source>
        <dbReference type="Proteomes" id="UP001147148"/>
    </source>
</evidence>
<protein>
    <submittedName>
        <fullName evidence="1">Uncharacterized protein</fullName>
    </submittedName>
</protein>
<proteinExistence type="predicted"/>
<dbReference type="RefSeq" id="WP_275471986.1">
    <property type="nucleotide sequence ID" value="NZ_JAPDSH010000007.1"/>
</dbReference>
<gene>
    <name evidence="1" type="ORF">OL233_08980</name>
</gene>
<comment type="caution">
    <text evidence="1">The sequence shown here is derived from an EMBL/GenBank/DDBJ whole genome shotgun (WGS) entry which is preliminary data.</text>
</comment>
<name>A0ABT5X341_9ENTE</name>
<accession>A0ABT5X341</accession>
<evidence type="ECO:0000313" key="1">
    <source>
        <dbReference type="EMBL" id="MDF0480414.1"/>
    </source>
</evidence>